<sequence length="211" mass="24011">MGVTFSRHKFHKSTWKKRKRCIETNLYCDGTLHEEVKAESIVSQTFPKVTYEDRNKKLERKNQELARKNEMLEELQLSLRGCQLKMETLEQTRAKIVELEQQENQEIRASMGIVKINSSHVVAKPLVKVSHASTSTGQQGAEKKRVCTKETATNKDTEASLDTSDRWNTITLCRARSAQVGILIFMNIDGLIPSGRYGKDQNADDKAIRDA</sequence>
<reference evidence="2" key="1">
    <citation type="journal article" date="2021" name="Genome Biol. Evol.">
        <title>A High-Quality Reference Genome for a Parasitic Bivalve with Doubly Uniparental Inheritance (Bivalvia: Unionida).</title>
        <authorList>
            <person name="Smith C.H."/>
        </authorList>
    </citation>
    <scope>NUCLEOTIDE SEQUENCE</scope>
    <source>
        <strain evidence="2">CHS0354</strain>
    </source>
</reference>
<organism evidence="2 3">
    <name type="scientific">Potamilus streckersoni</name>
    <dbReference type="NCBI Taxonomy" id="2493646"/>
    <lineage>
        <taxon>Eukaryota</taxon>
        <taxon>Metazoa</taxon>
        <taxon>Spiralia</taxon>
        <taxon>Lophotrochozoa</taxon>
        <taxon>Mollusca</taxon>
        <taxon>Bivalvia</taxon>
        <taxon>Autobranchia</taxon>
        <taxon>Heteroconchia</taxon>
        <taxon>Palaeoheterodonta</taxon>
        <taxon>Unionida</taxon>
        <taxon>Unionoidea</taxon>
        <taxon>Unionidae</taxon>
        <taxon>Ambleminae</taxon>
        <taxon>Lampsilini</taxon>
        <taxon>Potamilus</taxon>
    </lineage>
</organism>
<name>A0AAE0VLC3_9BIVA</name>
<feature type="coiled-coil region" evidence="1">
    <location>
        <begin position="48"/>
        <end position="109"/>
    </location>
</feature>
<dbReference type="EMBL" id="JAEAOA010001932">
    <property type="protein sequence ID" value="KAK3581866.1"/>
    <property type="molecule type" value="Genomic_DNA"/>
</dbReference>
<gene>
    <name evidence="2" type="ORF">CHS0354_032772</name>
</gene>
<reference evidence="2" key="2">
    <citation type="journal article" date="2021" name="Genome Biol. Evol.">
        <title>Developing a high-quality reference genome for a parasitic bivalve with doubly uniparental inheritance (Bivalvia: Unionida).</title>
        <authorList>
            <person name="Smith C.H."/>
        </authorList>
    </citation>
    <scope>NUCLEOTIDE SEQUENCE</scope>
    <source>
        <strain evidence="2">CHS0354</strain>
        <tissue evidence="2">Mantle</tissue>
    </source>
</reference>
<proteinExistence type="predicted"/>
<evidence type="ECO:0000313" key="3">
    <source>
        <dbReference type="Proteomes" id="UP001195483"/>
    </source>
</evidence>
<dbReference type="AlphaFoldDB" id="A0AAE0VLC3"/>
<dbReference type="Proteomes" id="UP001195483">
    <property type="component" value="Unassembled WGS sequence"/>
</dbReference>
<keyword evidence="1" id="KW-0175">Coiled coil</keyword>
<keyword evidence="3" id="KW-1185">Reference proteome</keyword>
<evidence type="ECO:0000313" key="2">
    <source>
        <dbReference type="EMBL" id="KAK3581866.1"/>
    </source>
</evidence>
<comment type="caution">
    <text evidence="2">The sequence shown here is derived from an EMBL/GenBank/DDBJ whole genome shotgun (WGS) entry which is preliminary data.</text>
</comment>
<reference evidence="2" key="3">
    <citation type="submission" date="2023-05" db="EMBL/GenBank/DDBJ databases">
        <authorList>
            <person name="Smith C.H."/>
        </authorList>
    </citation>
    <scope>NUCLEOTIDE SEQUENCE</scope>
    <source>
        <strain evidence="2">CHS0354</strain>
        <tissue evidence="2">Mantle</tissue>
    </source>
</reference>
<accession>A0AAE0VLC3</accession>
<evidence type="ECO:0000256" key="1">
    <source>
        <dbReference type="SAM" id="Coils"/>
    </source>
</evidence>
<protein>
    <submittedName>
        <fullName evidence="2">Uncharacterized protein</fullName>
    </submittedName>
</protein>